<evidence type="ECO:0000256" key="1">
    <source>
        <dbReference type="SAM" id="Phobius"/>
    </source>
</evidence>
<comment type="caution">
    <text evidence="2">The sequence shown here is derived from an EMBL/GenBank/DDBJ whole genome shotgun (WGS) entry which is preliminary data.</text>
</comment>
<gene>
    <name evidence="2" type="ORF">HZA66_21805</name>
</gene>
<dbReference type="Proteomes" id="UP000782519">
    <property type="component" value="Unassembled WGS sequence"/>
</dbReference>
<keyword evidence="1" id="KW-1133">Transmembrane helix</keyword>
<feature type="transmembrane region" description="Helical" evidence="1">
    <location>
        <begin position="21"/>
        <end position="42"/>
    </location>
</feature>
<name>A0A933S1L3_RHOPL</name>
<evidence type="ECO:0000313" key="3">
    <source>
        <dbReference type="Proteomes" id="UP000782519"/>
    </source>
</evidence>
<accession>A0A933S1L3</accession>
<proteinExistence type="predicted"/>
<feature type="transmembrane region" description="Helical" evidence="1">
    <location>
        <begin position="54"/>
        <end position="81"/>
    </location>
</feature>
<sequence length="84" mass="9436">MRDDDRRTYERRKWRQVAWHFAMGAVLGAGFAVVLLIGNYFGLARVIDTSEAPALVRIIFVVGMAGSFAFLTAITGFLFLLHED</sequence>
<organism evidence="2 3">
    <name type="scientific">Rhodopseudomonas palustris</name>
    <dbReference type="NCBI Taxonomy" id="1076"/>
    <lineage>
        <taxon>Bacteria</taxon>
        <taxon>Pseudomonadati</taxon>
        <taxon>Pseudomonadota</taxon>
        <taxon>Alphaproteobacteria</taxon>
        <taxon>Hyphomicrobiales</taxon>
        <taxon>Nitrobacteraceae</taxon>
        <taxon>Rhodopseudomonas</taxon>
    </lineage>
</organism>
<dbReference type="AlphaFoldDB" id="A0A933S1L3"/>
<reference evidence="2" key="1">
    <citation type="submission" date="2020-07" db="EMBL/GenBank/DDBJ databases">
        <title>Huge and variable diversity of episymbiotic CPR bacteria and DPANN archaea in groundwater ecosystems.</title>
        <authorList>
            <person name="He C.Y."/>
            <person name="Keren R."/>
            <person name="Whittaker M."/>
            <person name="Farag I.F."/>
            <person name="Doudna J."/>
            <person name="Cate J.H.D."/>
            <person name="Banfield J.F."/>
        </authorList>
    </citation>
    <scope>NUCLEOTIDE SEQUENCE</scope>
    <source>
        <strain evidence="2">NC_groundwater_1818_Pr3_B-0.1um_66_35</strain>
    </source>
</reference>
<dbReference type="EMBL" id="JACRJB010000062">
    <property type="protein sequence ID" value="MBI5132087.1"/>
    <property type="molecule type" value="Genomic_DNA"/>
</dbReference>
<keyword evidence="1" id="KW-0472">Membrane</keyword>
<protein>
    <submittedName>
        <fullName evidence="2">Uncharacterized protein</fullName>
    </submittedName>
</protein>
<evidence type="ECO:0000313" key="2">
    <source>
        <dbReference type="EMBL" id="MBI5132087.1"/>
    </source>
</evidence>
<keyword evidence="1" id="KW-0812">Transmembrane</keyword>